<evidence type="ECO:0000256" key="1">
    <source>
        <dbReference type="ARBA" id="ARBA00022801"/>
    </source>
</evidence>
<evidence type="ECO:0000313" key="5">
    <source>
        <dbReference type="Proteomes" id="UP000265180"/>
    </source>
</evidence>
<dbReference type="GO" id="GO:0004190">
    <property type="term" value="F:aspartic-type endopeptidase activity"/>
    <property type="evidence" value="ECO:0007669"/>
    <property type="project" value="InterPro"/>
</dbReference>
<dbReference type="PROSITE" id="PS50175">
    <property type="entry name" value="ASP_PROT_RETROV"/>
    <property type="match status" value="1"/>
</dbReference>
<dbReference type="PROSITE" id="PS00141">
    <property type="entry name" value="ASP_PROTEASE"/>
    <property type="match status" value="1"/>
</dbReference>
<evidence type="ECO:0000259" key="3">
    <source>
        <dbReference type="PROSITE" id="PS50175"/>
    </source>
</evidence>
<dbReference type="InterPro" id="IPR021109">
    <property type="entry name" value="Peptidase_aspartic_dom_sf"/>
</dbReference>
<dbReference type="Gene3D" id="2.40.70.10">
    <property type="entry name" value="Acid Proteases"/>
    <property type="match status" value="1"/>
</dbReference>
<protein>
    <recommendedName>
        <fullName evidence="3">Peptidase A2 domain-containing protein</fullName>
    </recommendedName>
</protein>
<sequence>KEGEELPSFTTKTGLKKKERTQLLACPGGKCCILIQPSNCTYDTQHNVYVCCFGFLLPPGQFFCQTFSGSGRDWSDWAEQFEIAADVNNWDDALKLKFMSLLLSGRAREVYSGLSPSAKANYLSLKEAMSCLSLRRYYNPGDLNGWIWLSQGKKGGFDCHALIDTGASRSVISKSMWLVITNGGTDLGNYVGKATTVNGGKLVVLGSWQTVCQLATLTLPVEFLVSELTSDEILLDLGQNVCQIKGKCFPLVPSNPSPAAKQDRMPSEDEGSGTLEDVAVTCSGSAEAADGRGEKARPVRLWKPPARFQDYTLF</sequence>
<dbReference type="CDD" id="cd00303">
    <property type="entry name" value="retropepsin_like"/>
    <property type="match status" value="1"/>
</dbReference>
<accession>A0A3P9MIM2</accession>
<dbReference type="InterPro" id="IPR001969">
    <property type="entry name" value="Aspartic_peptidase_AS"/>
</dbReference>
<feature type="domain" description="Peptidase A2" evidence="3">
    <location>
        <begin position="159"/>
        <end position="199"/>
    </location>
</feature>
<keyword evidence="1" id="KW-0378">Hydrolase</keyword>
<organism evidence="4 5">
    <name type="scientific">Oryzias latipes</name>
    <name type="common">Japanese rice fish</name>
    <name type="synonym">Japanese killifish</name>
    <dbReference type="NCBI Taxonomy" id="8090"/>
    <lineage>
        <taxon>Eukaryota</taxon>
        <taxon>Metazoa</taxon>
        <taxon>Chordata</taxon>
        <taxon>Craniata</taxon>
        <taxon>Vertebrata</taxon>
        <taxon>Euteleostomi</taxon>
        <taxon>Actinopterygii</taxon>
        <taxon>Neopterygii</taxon>
        <taxon>Teleostei</taxon>
        <taxon>Neoteleostei</taxon>
        <taxon>Acanthomorphata</taxon>
        <taxon>Ovalentaria</taxon>
        <taxon>Atherinomorphae</taxon>
        <taxon>Beloniformes</taxon>
        <taxon>Adrianichthyidae</taxon>
        <taxon>Oryziinae</taxon>
        <taxon>Oryzias</taxon>
    </lineage>
</organism>
<reference evidence="4" key="4">
    <citation type="submission" date="2025-09" db="UniProtKB">
        <authorList>
            <consortium name="Ensembl"/>
        </authorList>
    </citation>
    <scope>IDENTIFICATION</scope>
    <source>
        <strain evidence="4">HNI</strain>
    </source>
</reference>
<name>A0A3P9MIM2_ORYLA</name>
<proteinExistence type="predicted"/>
<dbReference type="SUPFAM" id="SSF50630">
    <property type="entry name" value="Acid proteases"/>
    <property type="match status" value="1"/>
</dbReference>
<dbReference type="Proteomes" id="UP000265180">
    <property type="component" value="Chromosome 16"/>
</dbReference>
<dbReference type="InterPro" id="IPR001995">
    <property type="entry name" value="Peptidase_A2_cat"/>
</dbReference>
<dbReference type="Ensembl" id="ENSORLT00020025885.1">
    <property type="protein sequence ID" value="ENSORLP00020032700.1"/>
    <property type="gene ID" value="ENSORLG00020018388.1"/>
</dbReference>
<evidence type="ECO:0000256" key="2">
    <source>
        <dbReference type="SAM" id="MobiDB-lite"/>
    </source>
</evidence>
<reference key="1">
    <citation type="journal article" date="2007" name="Nature">
        <title>The medaka draft genome and insights into vertebrate genome evolution.</title>
        <authorList>
            <person name="Kasahara M."/>
            <person name="Naruse K."/>
            <person name="Sasaki S."/>
            <person name="Nakatani Y."/>
            <person name="Qu W."/>
            <person name="Ahsan B."/>
            <person name="Yamada T."/>
            <person name="Nagayasu Y."/>
            <person name="Doi K."/>
            <person name="Kasai Y."/>
            <person name="Jindo T."/>
            <person name="Kobayashi D."/>
            <person name="Shimada A."/>
            <person name="Toyoda A."/>
            <person name="Kuroki Y."/>
            <person name="Fujiyama A."/>
            <person name="Sasaki T."/>
            <person name="Shimizu A."/>
            <person name="Asakawa S."/>
            <person name="Shimizu N."/>
            <person name="Hashimoto S."/>
            <person name="Yang J."/>
            <person name="Lee Y."/>
            <person name="Matsushima K."/>
            <person name="Sugano S."/>
            <person name="Sakaizumi M."/>
            <person name="Narita T."/>
            <person name="Ohishi K."/>
            <person name="Haga S."/>
            <person name="Ohta F."/>
            <person name="Nomoto H."/>
            <person name="Nogata K."/>
            <person name="Morishita T."/>
            <person name="Endo T."/>
            <person name="Shin-I T."/>
            <person name="Takeda H."/>
            <person name="Morishita S."/>
            <person name="Kohara Y."/>
        </authorList>
    </citation>
    <scope>NUCLEOTIDE SEQUENCE [LARGE SCALE GENOMIC DNA]</scope>
    <source>
        <strain>Hd-rR</strain>
    </source>
</reference>
<dbReference type="AlphaFoldDB" id="A0A3P9MIM2"/>
<reference evidence="4 5" key="2">
    <citation type="submission" date="2017-04" db="EMBL/GenBank/DDBJ databases">
        <title>CpG methylation of centromeres and impact of large insertions on vertebrate speciation.</title>
        <authorList>
            <person name="Ichikawa K."/>
            <person name="Yoshimura J."/>
            <person name="Morishita S."/>
        </authorList>
    </citation>
    <scope>NUCLEOTIDE SEQUENCE</scope>
    <source>
        <strain evidence="4 5">HNI</strain>
    </source>
</reference>
<feature type="region of interest" description="Disordered" evidence="2">
    <location>
        <begin position="255"/>
        <end position="277"/>
    </location>
</feature>
<reference evidence="4" key="3">
    <citation type="submission" date="2025-08" db="UniProtKB">
        <authorList>
            <consortium name="Ensembl"/>
        </authorList>
    </citation>
    <scope>IDENTIFICATION</scope>
    <source>
        <strain evidence="4">HNI</strain>
    </source>
</reference>
<evidence type="ECO:0000313" key="4">
    <source>
        <dbReference type="Ensembl" id="ENSORLP00020032700.1"/>
    </source>
</evidence>
<dbReference type="GO" id="GO:0006508">
    <property type="term" value="P:proteolysis"/>
    <property type="evidence" value="ECO:0007669"/>
    <property type="project" value="InterPro"/>
</dbReference>